<accession>A0A9W8IWJ4</accession>
<feature type="region of interest" description="Disordered" evidence="1">
    <location>
        <begin position="277"/>
        <end position="335"/>
    </location>
</feature>
<feature type="compositionally biased region" description="Low complexity" evidence="1">
    <location>
        <begin position="299"/>
        <end position="317"/>
    </location>
</feature>
<dbReference type="EMBL" id="JANBPK010001210">
    <property type="protein sequence ID" value="KAJ2924671.1"/>
    <property type="molecule type" value="Genomic_DNA"/>
</dbReference>
<comment type="caution">
    <text evidence="2">The sequence shown here is derived from an EMBL/GenBank/DDBJ whole genome shotgun (WGS) entry which is preliminary data.</text>
</comment>
<dbReference type="OrthoDB" id="3050469at2759"/>
<name>A0A9W8IWJ4_9AGAR</name>
<evidence type="ECO:0000313" key="3">
    <source>
        <dbReference type="Proteomes" id="UP001140091"/>
    </source>
</evidence>
<sequence>MASAVVGRKPASATARGKGSFTSFTSRKSALTVKTPAKTPPNHPSSSFFSGILTLGHARRGEGRTKVFDADFYIGADNCHAMSGVLFFYDKDNEYNQLEYDEQYFYYVWGRVARYDPASGINLFYAPGFEQGNIDVVGDIERLEFIGVWDSEADYCGGPLDFTFRRPAKFSITGAAWQCDVTQNTFFIDVEPYISSLAKGAGSSKAVMPFLFYFDPQGRFGKSDKKLMPRDNKVVTIEGCITNVTWGEDIDSPIQRFHVDVVSIAFVGDVGKSSDSTLLHNTLDPSTPTPTRGAGRFQSASKGKGKASAVASGSASQPPTPAAPTPSTGTTNLTPPVPVGHSMFIPGVDSTFAQWLKALPPATFQQFMAAQGQPQTPTFEPTPHNQGPPPMMPSPPMQLFQQPTSAQVPFGKPTHPQPAPPAITHHQAAFVPPGTRLIPATAQPHPATPPALFAVPQQGEAGPSGSRSPVLSLPSVASPPLTTAPLSTPTASDQSGGAPSPPVVQPAQLPLTVTPQQLLRLTADRQLRSNTQNPQAEGGAGKVAGRKRLLGEQGGDDGRGKQMRTNGKD</sequence>
<reference evidence="2" key="1">
    <citation type="submission" date="2022-06" db="EMBL/GenBank/DDBJ databases">
        <title>Genome Sequence of Candolleomyces eurysporus.</title>
        <authorList>
            <person name="Buettner E."/>
        </authorList>
    </citation>
    <scope>NUCLEOTIDE SEQUENCE</scope>
    <source>
        <strain evidence="2">VTCC 930004</strain>
    </source>
</reference>
<feature type="non-terminal residue" evidence="2">
    <location>
        <position position="569"/>
    </location>
</feature>
<proteinExistence type="predicted"/>
<dbReference type="AlphaFoldDB" id="A0A9W8IWJ4"/>
<feature type="region of interest" description="Disordered" evidence="1">
    <location>
        <begin position="443"/>
        <end position="507"/>
    </location>
</feature>
<dbReference type="Proteomes" id="UP001140091">
    <property type="component" value="Unassembled WGS sequence"/>
</dbReference>
<evidence type="ECO:0000256" key="1">
    <source>
        <dbReference type="SAM" id="MobiDB-lite"/>
    </source>
</evidence>
<feature type="region of interest" description="Disordered" evidence="1">
    <location>
        <begin position="1"/>
        <end position="21"/>
    </location>
</feature>
<feature type="compositionally biased region" description="Polar residues" evidence="1">
    <location>
        <begin position="277"/>
        <end position="290"/>
    </location>
</feature>
<protein>
    <submittedName>
        <fullName evidence="2">Uncharacterized protein</fullName>
    </submittedName>
</protein>
<feature type="compositionally biased region" description="Basic and acidic residues" evidence="1">
    <location>
        <begin position="556"/>
        <end position="569"/>
    </location>
</feature>
<feature type="compositionally biased region" description="Low complexity" evidence="1">
    <location>
        <begin position="463"/>
        <end position="492"/>
    </location>
</feature>
<gene>
    <name evidence="2" type="ORF">H1R20_g12433</name>
</gene>
<organism evidence="2 3">
    <name type="scientific">Candolleomyces eurysporus</name>
    <dbReference type="NCBI Taxonomy" id="2828524"/>
    <lineage>
        <taxon>Eukaryota</taxon>
        <taxon>Fungi</taxon>
        <taxon>Dikarya</taxon>
        <taxon>Basidiomycota</taxon>
        <taxon>Agaricomycotina</taxon>
        <taxon>Agaricomycetes</taxon>
        <taxon>Agaricomycetidae</taxon>
        <taxon>Agaricales</taxon>
        <taxon>Agaricineae</taxon>
        <taxon>Psathyrellaceae</taxon>
        <taxon>Candolleomyces</taxon>
    </lineage>
</organism>
<evidence type="ECO:0000313" key="2">
    <source>
        <dbReference type="EMBL" id="KAJ2924671.1"/>
    </source>
</evidence>
<feature type="region of interest" description="Disordered" evidence="1">
    <location>
        <begin position="523"/>
        <end position="569"/>
    </location>
</feature>
<keyword evidence="3" id="KW-1185">Reference proteome</keyword>